<evidence type="ECO:0000313" key="5">
    <source>
        <dbReference type="Proteomes" id="UP000758168"/>
    </source>
</evidence>
<dbReference type="RefSeq" id="WP_210053555.1">
    <property type="nucleotide sequence ID" value="NZ_JAGIOB010000001.1"/>
</dbReference>
<protein>
    <submittedName>
        <fullName evidence="4">Protein-disulfide isomerase</fullName>
    </submittedName>
</protein>
<dbReference type="EMBL" id="JAGIOB010000001">
    <property type="protein sequence ID" value="MBP2416081.1"/>
    <property type="molecule type" value="Genomic_DNA"/>
</dbReference>
<feature type="domain" description="Thioredoxin-like fold" evidence="3">
    <location>
        <begin position="95"/>
        <end position="243"/>
    </location>
</feature>
<dbReference type="Gene3D" id="3.40.30.10">
    <property type="entry name" value="Glutaredoxin"/>
    <property type="match status" value="1"/>
</dbReference>
<gene>
    <name evidence="4" type="ORF">JOF54_001003</name>
</gene>
<keyword evidence="2" id="KW-0812">Transmembrane</keyword>
<dbReference type="GO" id="GO:0016853">
    <property type="term" value="F:isomerase activity"/>
    <property type="evidence" value="ECO:0007669"/>
    <property type="project" value="UniProtKB-KW"/>
</dbReference>
<feature type="transmembrane region" description="Helical" evidence="2">
    <location>
        <begin position="36"/>
        <end position="60"/>
    </location>
</feature>
<comment type="caution">
    <text evidence="4">The sequence shown here is derived from an EMBL/GenBank/DDBJ whole genome shotgun (WGS) entry which is preliminary data.</text>
</comment>
<keyword evidence="2" id="KW-0472">Membrane</keyword>
<keyword evidence="4" id="KW-0413">Isomerase</keyword>
<evidence type="ECO:0000259" key="3">
    <source>
        <dbReference type="Pfam" id="PF13462"/>
    </source>
</evidence>
<name>A0ABS4Z4V9_9ACTN</name>
<evidence type="ECO:0000256" key="2">
    <source>
        <dbReference type="SAM" id="Phobius"/>
    </source>
</evidence>
<evidence type="ECO:0000256" key="1">
    <source>
        <dbReference type="SAM" id="MobiDB-lite"/>
    </source>
</evidence>
<reference evidence="4 5" key="1">
    <citation type="submission" date="2021-03" db="EMBL/GenBank/DDBJ databases">
        <title>Sequencing the genomes of 1000 actinobacteria strains.</title>
        <authorList>
            <person name="Klenk H.-P."/>
        </authorList>
    </citation>
    <scope>NUCLEOTIDE SEQUENCE [LARGE SCALE GENOMIC DNA]</scope>
    <source>
        <strain evidence="4 5">DSM 12936</strain>
    </source>
</reference>
<feature type="region of interest" description="Disordered" evidence="1">
    <location>
        <begin position="1"/>
        <end position="20"/>
    </location>
</feature>
<evidence type="ECO:0000313" key="4">
    <source>
        <dbReference type="EMBL" id="MBP2416081.1"/>
    </source>
</evidence>
<keyword evidence="5" id="KW-1185">Reference proteome</keyword>
<dbReference type="InterPro" id="IPR036249">
    <property type="entry name" value="Thioredoxin-like_sf"/>
</dbReference>
<organism evidence="4 5">
    <name type="scientific">Microlunatus capsulatus</name>
    <dbReference type="NCBI Taxonomy" id="99117"/>
    <lineage>
        <taxon>Bacteria</taxon>
        <taxon>Bacillati</taxon>
        <taxon>Actinomycetota</taxon>
        <taxon>Actinomycetes</taxon>
        <taxon>Propionibacteriales</taxon>
        <taxon>Propionibacteriaceae</taxon>
        <taxon>Microlunatus</taxon>
    </lineage>
</organism>
<dbReference type="Pfam" id="PF13462">
    <property type="entry name" value="Thioredoxin_4"/>
    <property type="match status" value="1"/>
</dbReference>
<keyword evidence="2" id="KW-1133">Transmembrane helix</keyword>
<sequence length="261" mass="26727">MSRTSRRAPGPAAGNRRQAAREQARLAAAAARRRRLVVQLGVVAAVAVLVVGIVTTAVLVGRRPAADGAGGPPVVSSTTTVGGVSVPFAVDGSAVRVGPADAPAKIDLWVDYSCPHCQEYEAANGPVLDQLVAGGGVSVSYHNIQIVTDYGTAAGSAAACVAVEDPERWPAVNAALYAQHSAATDGWSAAQLRSWAADQGVDEAAQQCIGQERYTGWIATNTADAAARGVQSTPTLQLNGQTVPTVGGQELRDRVAQLARG</sequence>
<dbReference type="InterPro" id="IPR012336">
    <property type="entry name" value="Thioredoxin-like_fold"/>
</dbReference>
<dbReference type="Proteomes" id="UP000758168">
    <property type="component" value="Unassembled WGS sequence"/>
</dbReference>
<dbReference type="CDD" id="cd02972">
    <property type="entry name" value="DsbA_family"/>
    <property type="match status" value="1"/>
</dbReference>
<proteinExistence type="predicted"/>
<accession>A0ABS4Z4V9</accession>
<dbReference type="SUPFAM" id="SSF52833">
    <property type="entry name" value="Thioredoxin-like"/>
    <property type="match status" value="1"/>
</dbReference>
<feature type="compositionally biased region" description="Low complexity" evidence="1">
    <location>
        <begin position="7"/>
        <end position="17"/>
    </location>
</feature>